<dbReference type="STRING" id="1301915.JH146_1402"/>
<evidence type="ECO:0000313" key="8">
    <source>
        <dbReference type="EMBL" id="AIJ06244.1"/>
    </source>
</evidence>
<dbReference type="PROSITE" id="PS51918">
    <property type="entry name" value="RADICAL_SAM"/>
    <property type="match status" value="1"/>
</dbReference>
<dbReference type="GO" id="GO:0046872">
    <property type="term" value="F:metal ion binding"/>
    <property type="evidence" value="ECO:0007669"/>
    <property type="project" value="UniProtKB-KW"/>
</dbReference>
<evidence type="ECO:0000256" key="1">
    <source>
        <dbReference type="ARBA" id="ARBA00001966"/>
    </source>
</evidence>
<evidence type="ECO:0000256" key="6">
    <source>
        <dbReference type="ARBA" id="ARBA00023014"/>
    </source>
</evidence>
<dbReference type="SFLD" id="SFLDS00029">
    <property type="entry name" value="Radical_SAM"/>
    <property type="match status" value="1"/>
</dbReference>
<dbReference type="InterPro" id="IPR013785">
    <property type="entry name" value="Aldolase_TIM"/>
</dbReference>
<dbReference type="SUPFAM" id="SSF102114">
    <property type="entry name" value="Radical SAM enzymes"/>
    <property type="match status" value="1"/>
</dbReference>
<dbReference type="HOGENOM" id="CLU_060920_0_0_2"/>
<sequence length="317" mass="37012">MFNDEDIKIIDEIYNEGHLFAQYGIYIKKKFKQKIFKIPVDIGLSCPHKKNNGCIYCPKMGRPISVKYCNAKIPLKEQIEKQMENQRKKGFKKFCIYFYPGTNTYAPVEKLKEIWDFCLSYEDVIGLSIGTRPDCLEKEKLDILAEYVENGYDIWIDLGIQSMHQKTLDILNRGHNVSDIIKAIKECHKRGIKVCGHVILALPGETWIEMMETAKILSLLEIEAVKIYPLVVIKGTKLEELYWKGEYKTLDEKQYINLVCDFLEHLSPYVLIQRLSKDRVPENIKVSPEWYLGRLKIMNKVSEILKKRGTKQGARFF</sequence>
<dbReference type="PANTHER" id="PTHR11135:SF1">
    <property type="entry name" value="PROTEIN YHCC"/>
    <property type="match status" value="1"/>
</dbReference>
<dbReference type="Proteomes" id="UP000028781">
    <property type="component" value="Chromosome"/>
</dbReference>
<dbReference type="GeneID" id="24892034"/>
<dbReference type="InterPro" id="IPR006638">
    <property type="entry name" value="Elp3/MiaA/NifB-like_rSAM"/>
</dbReference>
<keyword evidence="6" id="KW-0411">Iron-sulfur</keyword>
<dbReference type="OrthoDB" id="358785at2157"/>
<dbReference type="EMBL" id="CP009149">
    <property type="protein sequence ID" value="AIJ06244.1"/>
    <property type="molecule type" value="Genomic_DNA"/>
</dbReference>
<keyword evidence="3" id="KW-0949">S-adenosyl-L-methionine</keyword>
<comment type="cofactor">
    <cofactor evidence="1">
        <name>[4Fe-4S] cluster</name>
        <dbReference type="ChEBI" id="CHEBI:49883"/>
    </cofactor>
</comment>
<dbReference type="RefSeq" id="WP_048202338.1">
    <property type="nucleotide sequence ID" value="NZ_CP009149.1"/>
</dbReference>
<dbReference type="GO" id="GO:0051539">
    <property type="term" value="F:4 iron, 4 sulfur cluster binding"/>
    <property type="evidence" value="ECO:0007669"/>
    <property type="project" value="UniProtKB-KW"/>
</dbReference>
<dbReference type="InterPro" id="IPR032432">
    <property type="entry name" value="Radical_SAM_C"/>
</dbReference>
<evidence type="ECO:0000256" key="2">
    <source>
        <dbReference type="ARBA" id="ARBA00022485"/>
    </source>
</evidence>
<dbReference type="InterPro" id="IPR005911">
    <property type="entry name" value="YhcC-like"/>
</dbReference>
<name>A0A076LKR6_9EURY</name>
<dbReference type="Pfam" id="PF16199">
    <property type="entry name" value="Radical_SAM_C"/>
    <property type="match status" value="1"/>
</dbReference>
<dbReference type="InterPro" id="IPR058240">
    <property type="entry name" value="rSAM_sf"/>
</dbReference>
<dbReference type="PANTHER" id="PTHR11135">
    <property type="entry name" value="HISTONE ACETYLTRANSFERASE-RELATED"/>
    <property type="match status" value="1"/>
</dbReference>
<keyword evidence="9" id="KW-1185">Reference proteome</keyword>
<dbReference type="InterPro" id="IPR039661">
    <property type="entry name" value="ELP3"/>
</dbReference>
<dbReference type="KEGG" id="mjh:JH146_1402"/>
<accession>A0A076LKR6</accession>
<feature type="domain" description="Radical SAM core" evidence="7">
    <location>
        <begin position="30"/>
        <end position="282"/>
    </location>
</feature>
<keyword evidence="4" id="KW-0479">Metal-binding</keyword>
<organism evidence="8 9">
    <name type="scientific">Methanocaldococcus bathoardescens</name>
    <dbReference type="NCBI Taxonomy" id="1301915"/>
    <lineage>
        <taxon>Archaea</taxon>
        <taxon>Methanobacteriati</taxon>
        <taxon>Methanobacteriota</taxon>
        <taxon>Methanomada group</taxon>
        <taxon>Methanococci</taxon>
        <taxon>Methanococcales</taxon>
        <taxon>Methanocaldococcaceae</taxon>
        <taxon>Methanocaldococcus</taxon>
    </lineage>
</organism>
<evidence type="ECO:0000259" key="7">
    <source>
        <dbReference type="PROSITE" id="PS51918"/>
    </source>
</evidence>
<dbReference type="SFLD" id="SFLDG01091">
    <property type="entry name" value="uncharacterized_CHP01210-like"/>
    <property type="match status" value="1"/>
</dbReference>
<evidence type="ECO:0000256" key="3">
    <source>
        <dbReference type="ARBA" id="ARBA00022691"/>
    </source>
</evidence>
<protein>
    <recommendedName>
        <fullName evidence="7">Radical SAM core domain-containing protein</fullName>
    </recommendedName>
</protein>
<evidence type="ECO:0000313" key="9">
    <source>
        <dbReference type="Proteomes" id="UP000028781"/>
    </source>
</evidence>
<dbReference type="Gene3D" id="3.20.20.70">
    <property type="entry name" value="Aldolase class I"/>
    <property type="match status" value="1"/>
</dbReference>
<keyword evidence="5" id="KW-0408">Iron</keyword>
<evidence type="ECO:0000256" key="4">
    <source>
        <dbReference type="ARBA" id="ARBA00022723"/>
    </source>
</evidence>
<keyword evidence="2" id="KW-0004">4Fe-4S</keyword>
<dbReference type="NCBIfam" id="TIGR01212">
    <property type="entry name" value="TIGR01212 family radical SAM protein"/>
    <property type="match status" value="1"/>
</dbReference>
<dbReference type="SMART" id="SM00729">
    <property type="entry name" value="Elp3"/>
    <property type="match status" value="1"/>
</dbReference>
<dbReference type="SFLD" id="SFLDG01086">
    <property type="entry name" value="elongater_protein-like"/>
    <property type="match status" value="1"/>
</dbReference>
<dbReference type="SFLD" id="SFLDG01082">
    <property type="entry name" value="B12-binding_domain_containing"/>
    <property type="match status" value="1"/>
</dbReference>
<evidence type="ECO:0000256" key="5">
    <source>
        <dbReference type="ARBA" id="ARBA00023004"/>
    </source>
</evidence>
<proteinExistence type="predicted"/>
<dbReference type="Pfam" id="PF04055">
    <property type="entry name" value="Radical_SAM"/>
    <property type="match status" value="1"/>
</dbReference>
<reference evidence="8 9" key="1">
    <citation type="journal article" date="2015" name="Int. J. Syst. Evol. Microbiol.">
        <title>M ethanocaldococcus bathoardescens sp. nov., a hyperthermophilic methanogen isolated from a volcanically active deep-sea hydrothermal vent.</title>
        <authorList>
            <person name="Stewart L.C."/>
            <person name="Jung J.H."/>
            <person name="Kim Y.T."/>
            <person name="Kwon S.W."/>
            <person name="Park C.S."/>
            <person name="Holden J.F."/>
        </authorList>
    </citation>
    <scope>NUCLEOTIDE SEQUENCE [LARGE SCALE GENOMIC DNA]</scope>
    <source>
        <strain evidence="8 9">JH146</strain>
    </source>
</reference>
<dbReference type="GO" id="GO:0003824">
    <property type="term" value="F:catalytic activity"/>
    <property type="evidence" value="ECO:0007669"/>
    <property type="project" value="InterPro"/>
</dbReference>
<dbReference type="AlphaFoldDB" id="A0A076LKR6"/>
<gene>
    <name evidence="8" type="ORF">JH146_1402</name>
</gene>
<dbReference type="InterPro" id="IPR007197">
    <property type="entry name" value="rSAM"/>
</dbReference>
<dbReference type="CDD" id="cd01335">
    <property type="entry name" value="Radical_SAM"/>
    <property type="match status" value="1"/>
</dbReference>